<dbReference type="Proteomes" id="UP000033489">
    <property type="component" value="Unassembled WGS sequence"/>
</dbReference>
<comment type="caution">
    <text evidence="2">The sequence shown here is derived from an EMBL/GenBank/DDBJ whole genome shotgun (WGS) entry which is preliminary data.</text>
</comment>
<keyword evidence="1" id="KW-0472">Membrane</keyword>
<protein>
    <submittedName>
        <fullName evidence="2">Uncharacterized protein</fullName>
    </submittedName>
</protein>
<keyword evidence="1" id="KW-1133">Transmembrane helix</keyword>
<proteinExistence type="predicted"/>
<gene>
    <name evidence="2" type="ORF">TZ94_00335</name>
</gene>
<evidence type="ECO:0000313" key="3">
    <source>
        <dbReference type="Proteomes" id="UP000033489"/>
    </source>
</evidence>
<dbReference type="OrthoDB" id="2218580at2"/>
<feature type="transmembrane region" description="Helical" evidence="1">
    <location>
        <begin position="6"/>
        <end position="24"/>
    </location>
</feature>
<dbReference type="AlphaFoldDB" id="A0A0F2E8T9"/>
<dbReference type="PATRIC" id="fig|28037.216.peg.328"/>
<evidence type="ECO:0000313" key="2">
    <source>
        <dbReference type="EMBL" id="KJQ78216.1"/>
    </source>
</evidence>
<dbReference type="RefSeq" id="WP_045613569.1">
    <property type="nucleotide sequence ID" value="NZ_JYGT01000004.1"/>
</dbReference>
<evidence type="ECO:0000256" key="1">
    <source>
        <dbReference type="SAM" id="Phobius"/>
    </source>
</evidence>
<accession>A0A0F2E8T9</accession>
<name>A0A0F2E8T9_9STRE</name>
<dbReference type="EMBL" id="JYGT01000004">
    <property type="protein sequence ID" value="KJQ78216.1"/>
    <property type="molecule type" value="Genomic_DNA"/>
</dbReference>
<keyword evidence="1" id="KW-0812">Transmembrane</keyword>
<reference evidence="2 3" key="1">
    <citation type="submission" date="2015-02" db="EMBL/GenBank/DDBJ databases">
        <title>Evolution of amylase-binding proteins of oral streptococcal species.</title>
        <authorList>
            <person name="Haase E.M."/>
        </authorList>
    </citation>
    <scope>NUCLEOTIDE SEQUENCE [LARGE SCALE GENOMIC DNA]</scope>
    <source>
        <strain evidence="2 3">UC921A</strain>
    </source>
</reference>
<sequence length="175" mass="19863">MKKGKISTIIGLLFASSFLIRTVIIHQMRASKKQESEKIAAVQKFIKSQEQAESEKQKGFYTDILRNGSETSEPRPSYDKTIFMNQQYNIGVRDGAYYLLTLSSNKEVLLEGVDDAYALDVKNEDNNKQEVAMVVHKDGAWHVINGEGEITVTLDRQYITAHTKLVIKDQTVDFE</sequence>
<organism evidence="2 3">
    <name type="scientific">Streptococcus infantis</name>
    <dbReference type="NCBI Taxonomy" id="68892"/>
    <lineage>
        <taxon>Bacteria</taxon>
        <taxon>Bacillati</taxon>
        <taxon>Bacillota</taxon>
        <taxon>Bacilli</taxon>
        <taxon>Lactobacillales</taxon>
        <taxon>Streptococcaceae</taxon>
        <taxon>Streptococcus</taxon>
    </lineage>
</organism>